<feature type="compositionally biased region" description="Basic and acidic residues" evidence="2">
    <location>
        <begin position="676"/>
        <end position="698"/>
    </location>
</feature>
<accession>K5WL31</accession>
<feature type="region of interest" description="Disordered" evidence="2">
    <location>
        <begin position="447"/>
        <end position="466"/>
    </location>
</feature>
<evidence type="ECO:0000313" key="5">
    <source>
        <dbReference type="Proteomes" id="UP000008370"/>
    </source>
</evidence>
<dbReference type="OrthoDB" id="2804760at2759"/>
<dbReference type="EMBL" id="JH930477">
    <property type="protein sequence ID" value="EKM50982.1"/>
    <property type="molecule type" value="Genomic_DNA"/>
</dbReference>
<feature type="compositionally biased region" description="Basic and acidic residues" evidence="2">
    <location>
        <begin position="1029"/>
        <end position="1042"/>
    </location>
</feature>
<dbReference type="RefSeq" id="XP_007399981.1">
    <property type="nucleotide sequence ID" value="XM_007399919.1"/>
</dbReference>
<feature type="region of interest" description="Disordered" evidence="2">
    <location>
        <begin position="1008"/>
        <end position="1148"/>
    </location>
</feature>
<gene>
    <name evidence="4" type="ORF">PHACADRAFT_32029</name>
</gene>
<dbReference type="Proteomes" id="UP000008370">
    <property type="component" value="Unassembled WGS sequence"/>
</dbReference>
<feature type="region of interest" description="Disordered" evidence="2">
    <location>
        <begin position="1169"/>
        <end position="1199"/>
    </location>
</feature>
<dbReference type="HOGENOM" id="CLU_287859_0_0_1"/>
<feature type="DNA-binding region" description="Homeobox" evidence="1">
    <location>
        <begin position="162"/>
        <end position="222"/>
    </location>
</feature>
<keyword evidence="1" id="KW-0238">DNA-binding</keyword>
<proteinExistence type="predicted"/>
<evidence type="ECO:0000259" key="3">
    <source>
        <dbReference type="PROSITE" id="PS50071"/>
    </source>
</evidence>
<feature type="region of interest" description="Disordered" evidence="2">
    <location>
        <begin position="735"/>
        <end position="769"/>
    </location>
</feature>
<sequence length="1329" mass="140894">MRSNCEGPYSGTAVVKVLARAPSPRMFVPASGACQTLQTVFPPMLDCLVGRIPALDLAPSDIDGFVVDSQRTSSSSRGCIPVAGDPDPCIAFHFLYSRYVLSMRSSTAVRAGAASSTRPGIKSADGAVLIRVARLLIASSNLRKATPDVFFLYPSSSPSANMPSNRHVLPDALSAELEAAWQRDKRVPTLESRRAWAEVRNIDPEAVRLWFFRRRWKAIKREGEKIGKETYDLPADATRKHQRTVAPEPSASTKSVRVKRERAPSPTIGPPVRPAKKIKAEPAEPSPDAPRLTRHTRAHDARPHPDCLVCFPPKAASTRKDKSLKSPGKSQVIRHTRAHDSAPVPGCIGCFPRGRSAYTQPTPPIATVVRRATRAARCMRPSTPPLEHCFPSSDVEEEPLTPLSSGGEGLPLTNTKPKLDLDACTFSSSLELMQKFASDCTSLGPRTTTQGAYTPPPFSSASLASGPSSKNISHAARFVEHPTGLSDPVVISNVPCTSSSSAPSGPVTAVSARPIRSSSPVLPPRFKRKLVKTEPVDIPPLFSSKRAPVPGEDCAAPAVVNGTFPEPPAVIESAVSGSNLHLAPPTRCAKVVFTLEPQPAGELQNTASNPGPVHTGTVSSDSASALTSGFASTVSLMRSDTPPASFKSTDCSDVHLDVGRTTPVKTPIENGSEGTHSADADIARKPDENSENDHAPLPDVDVEHADCQELLVRGPLVNDILFNSAVHNTHRANCNDKTVSAPLNEENRRPTNDEATAPQCHQRHSHDFPNESRVRARLSLPTVVASSVSSRCVLTEADCLQSTPSLPTLARLFPLRPVSWTGPAKRADAAGGVSLSRPSARHPQPPPAIASSNSSRHQDVRRRTVSVPAVTTADSPNARPQELPPPHRPTGAPASRPNSPEPRRPPRPIRPGSDTTCAGGSGSKQAVHGEKMQDDTVENPAQPIIEEKEKLAAAPDTVVSAPVEEKTGNVVVPPAPVLAPLSAAAVGQTLRVTYSSEDGESLVSSVARYADVPSSEPLRGIAVRRKGKAAPDRSSSQRERKAAHGMLPNLSPSNPSSTLSWSADAPGETAADTEVAAPKAKPAVRKKRGKVAVDKKAAGDKNKHDTDAAPGDGGSADVHVGRKPKPKRPRKPRKKAQPPASPHAPALCVPDAEWQALWAGPSSLFPGPVPSLLGDERPADASRGRDASGASTSGPVLMHPPRQYAYDPGSLIAYQGCQWDANGFAGMELSALPWLASTRGNNNSECADGLLAAAINESYAVAAKIEADIDLGMETPSSDDSFLNFGLPADDPAWGSYLQLLPQQPTKLWVPFEDGVSGVARDTSPGREC</sequence>
<organism evidence="4 5">
    <name type="scientific">Phanerochaete carnosa (strain HHB-10118-sp)</name>
    <name type="common">White-rot fungus</name>
    <name type="synonym">Peniophora carnosa</name>
    <dbReference type="NCBI Taxonomy" id="650164"/>
    <lineage>
        <taxon>Eukaryota</taxon>
        <taxon>Fungi</taxon>
        <taxon>Dikarya</taxon>
        <taxon>Basidiomycota</taxon>
        <taxon>Agaricomycotina</taxon>
        <taxon>Agaricomycetes</taxon>
        <taxon>Polyporales</taxon>
        <taxon>Phanerochaetaceae</taxon>
        <taxon>Phanerochaete</taxon>
    </lineage>
</organism>
<comment type="subcellular location">
    <subcellularLocation>
        <location evidence="1">Nucleus</location>
    </subcellularLocation>
</comment>
<dbReference type="SMART" id="SM00389">
    <property type="entry name" value="HOX"/>
    <property type="match status" value="1"/>
</dbReference>
<evidence type="ECO:0000256" key="1">
    <source>
        <dbReference type="PROSITE-ProRule" id="PRU00108"/>
    </source>
</evidence>
<feature type="region of interest" description="Disordered" evidence="2">
    <location>
        <begin position="387"/>
        <end position="414"/>
    </location>
</feature>
<feature type="region of interest" description="Disordered" evidence="2">
    <location>
        <begin position="603"/>
        <end position="623"/>
    </location>
</feature>
<feature type="compositionally biased region" description="Basic residues" evidence="2">
    <location>
        <begin position="1121"/>
        <end position="1136"/>
    </location>
</feature>
<feature type="compositionally biased region" description="Basic and acidic residues" evidence="2">
    <location>
        <begin position="1091"/>
        <end position="1107"/>
    </location>
</feature>
<dbReference type="InterPro" id="IPR001356">
    <property type="entry name" value="HD"/>
</dbReference>
<dbReference type="InterPro" id="IPR009057">
    <property type="entry name" value="Homeodomain-like_sf"/>
</dbReference>
<dbReference type="GO" id="GO:0005634">
    <property type="term" value="C:nucleus"/>
    <property type="evidence" value="ECO:0007669"/>
    <property type="project" value="UniProtKB-SubCell"/>
</dbReference>
<dbReference type="GO" id="GO:0003677">
    <property type="term" value="F:DNA binding"/>
    <property type="evidence" value="ECO:0007669"/>
    <property type="project" value="UniProtKB-UniRule"/>
</dbReference>
<feature type="region of interest" description="Disordered" evidence="2">
    <location>
        <begin position="819"/>
        <end position="942"/>
    </location>
</feature>
<keyword evidence="1" id="KW-0539">Nucleus</keyword>
<feature type="region of interest" description="Disordered" evidence="2">
    <location>
        <begin position="232"/>
        <end position="339"/>
    </location>
</feature>
<dbReference type="KEGG" id="pco:PHACADRAFT_32029"/>
<reference evidence="4 5" key="1">
    <citation type="journal article" date="2012" name="BMC Genomics">
        <title>Comparative genomics of the white-rot fungi, Phanerochaete carnosa and P. chrysosporium, to elucidate the genetic basis of the distinct wood types they colonize.</title>
        <authorList>
            <person name="Suzuki H."/>
            <person name="MacDonald J."/>
            <person name="Syed K."/>
            <person name="Salamov A."/>
            <person name="Hori C."/>
            <person name="Aerts A."/>
            <person name="Henrissat B."/>
            <person name="Wiebenga A."/>
            <person name="vanKuyk P.A."/>
            <person name="Barry K."/>
            <person name="Lindquist E."/>
            <person name="LaButti K."/>
            <person name="Lapidus A."/>
            <person name="Lucas S."/>
            <person name="Coutinho P."/>
            <person name="Gong Y."/>
            <person name="Samejima M."/>
            <person name="Mahadevan R."/>
            <person name="Abou-Zaid M."/>
            <person name="de Vries R.P."/>
            <person name="Igarashi K."/>
            <person name="Yadav J.S."/>
            <person name="Grigoriev I.V."/>
            <person name="Master E.R."/>
        </authorList>
    </citation>
    <scope>NUCLEOTIDE SEQUENCE [LARGE SCALE GENOMIC DNA]</scope>
    <source>
        <strain evidence="4 5">HHB-10118-sp</strain>
    </source>
</reference>
<feature type="compositionally biased region" description="Basic and acidic residues" evidence="2">
    <location>
        <begin position="1174"/>
        <end position="1186"/>
    </location>
</feature>
<dbReference type="CDD" id="cd00086">
    <property type="entry name" value="homeodomain"/>
    <property type="match status" value="1"/>
</dbReference>
<dbReference type="GeneID" id="18919711"/>
<keyword evidence="5" id="KW-1185">Reference proteome</keyword>
<feature type="compositionally biased region" description="Low complexity" evidence="2">
    <location>
        <begin position="1047"/>
        <end position="1062"/>
    </location>
</feature>
<dbReference type="SUPFAM" id="SSF46689">
    <property type="entry name" value="Homeodomain-like"/>
    <property type="match status" value="1"/>
</dbReference>
<dbReference type="InParanoid" id="K5WL31"/>
<protein>
    <recommendedName>
        <fullName evidence="3">Homeobox domain-containing protein</fullName>
    </recommendedName>
</protein>
<name>K5WL31_PHACS</name>
<evidence type="ECO:0000313" key="4">
    <source>
        <dbReference type="EMBL" id="EKM50982.1"/>
    </source>
</evidence>
<evidence type="ECO:0000256" key="2">
    <source>
        <dbReference type="SAM" id="MobiDB-lite"/>
    </source>
</evidence>
<feature type="region of interest" description="Disordered" evidence="2">
    <location>
        <begin position="661"/>
        <end position="698"/>
    </location>
</feature>
<dbReference type="PROSITE" id="PS50071">
    <property type="entry name" value="HOMEOBOX_2"/>
    <property type="match status" value="1"/>
</dbReference>
<keyword evidence="1" id="KW-0371">Homeobox</keyword>
<feature type="domain" description="Homeobox" evidence="3">
    <location>
        <begin position="160"/>
        <end position="221"/>
    </location>
</feature>